<feature type="transmembrane region" description="Helical" evidence="15">
    <location>
        <begin position="12"/>
        <end position="31"/>
    </location>
</feature>
<keyword evidence="5" id="KW-0808">Transferase</keyword>
<dbReference type="CDD" id="cd16922">
    <property type="entry name" value="HATPase_EvgS-ArcB-TorS-like"/>
    <property type="match status" value="1"/>
</dbReference>
<dbReference type="FunFam" id="3.30.565.10:FF:000010">
    <property type="entry name" value="Sensor histidine kinase RcsC"/>
    <property type="match status" value="1"/>
</dbReference>
<feature type="domain" description="HAMP" evidence="20">
    <location>
        <begin position="339"/>
        <end position="391"/>
    </location>
</feature>
<dbReference type="Gene3D" id="3.40.50.2300">
    <property type="match status" value="2"/>
</dbReference>
<evidence type="ECO:0000256" key="4">
    <source>
        <dbReference type="ARBA" id="ARBA00022553"/>
    </source>
</evidence>
<dbReference type="PROSITE" id="PS50110">
    <property type="entry name" value="RESPONSE_REGULATORY"/>
    <property type="match status" value="2"/>
</dbReference>
<dbReference type="InterPro" id="IPR000700">
    <property type="entry name" value="PAS-assoc_C"/>
</dbReference>
<dbReference type="GO" id="GO:0000155">
    <property type="term" value="F:phosphorelay sensor kinase activity"/>
    <property type="evidence" value="ECO:0007669"/>
    <property type="project" value="InterPro"/>
</dbReference>
<evidence type="ECO:0000256" key="1">
    <source>
        <dbReference type="ARBA" id="ARBA00000085"/>
    </source>
</evidence>
<feature type="domain" description="Histidine kinase" evidence="16">
    <location>
        <begin position="963"/>
        <end position="1184"/>
    </location>
</feature>
<keyword evidence="9" id="KW-0902">Two-component regulatory system</keyword>
<dbReference type="InterPro" id="IPR003660">
    <property type="entry name" value="HAMP_dom"/>
</dbReference>
<dbReference type="HOGENOM" id="CLU_245134_0_0_4"/>
<dbReference type="InterPro" id="IPR005467">
    <property type="entry name" value="His_kinase_dom"/>
</dbReference>
<dbReference type="InterPro" id="IPR004358">
    <property type="entry name" value="Sig_transdc_His_kin-like_C"/>
</dbReference>
<dbReference type="CDD" id="cd17546">
    <property type="entry name" value="REC_hyHK_CKI1_RcsC-like"/>
    <property type="match status" value="2"/>
</dbReference>
<evidence type="ECO:0000256" key="2">
    <source>
        <dbReference type="ARBA" id="ARBA00004370"/>
    </source>
</evidence>
<dbReference type="EMBL" id="AP012547">
    <property type="protein sequence ID" value="BAO29888.1"/>
    <property type="molecule type" value="Genomic_DNA"/>
</dbReference>
<reference evidence="21 22" key="1">
    <citation type="journal article" date="2014" name="Syst. Appl. Microbiol.">
        <title>Complete genomes of freshwater sulfur oxidizers Sulfuricella denitrificans skB26 and Sulfuritalea hydrogenivorans sk43H: genetic insights into the sulfur oxidation pathway of betaproteobacteria.</title>
        <authorList>
            <person name="Watanabe T."/>
            <person name="Kojima H."/>
            <person name="Fukui M."/>
        </authorList>
    </citation>
    <scope>NUCLEOTIDE SEQUENCE [LARGE SCALE GENOMIC DNA]</scope>
    <source>
        <strain evidence="21">DSM22779</strain>
    </source>
</reference>
<protein>
    <recommendedName>
        <fullName evidence="12">Sensory/regulatory protein RpfC</fullName>
        <ecNumber evidence="3">2.7.13.3</ecNumber>
    </recommendedName>
    <alternativeName>
        <fullName evidence="13">Virulence sensor protein BvgS</fullName>
    </alternativeName>
</protein>
<dbReference type="Pfam" id="PF13426">
    <property type="entry name" value="PAS_9"/>
    <property type="match status" value="2"/>
</dbReference>
<dbReference type="CDD" id="cd06225">
    <property type="entry name" value="HAMP"/>
    <property type="match status" value="1"/>
</dbReference>
<dbReference type="SMART" id="SM00448">
    <property type="entry name" value="REC"/>
    <property type="match status" value="2"/>
</dbReference>
<evidence type="ECO:0000256" key="11">
    <source>
        <dbReference type="ARBA" id="ARBA00064003"/>
    </source>
</evidence>
<keyword evidence="6" id="KW-0547">Nucleotide-binding</keyword>
<dbReference type="PANTHER" id="PTHR45339:SF1">
    <property type="entry name" value="HYBRID SIGNAL TRANSDUCTION HISTIDINE KINASE J"/>
    <property type="match status" value="1"/>
</dbReference>
<keyword evidence="15" id="KW-1133">Transmembrane helix</keyword>
<keyword evidence="8" id="KW-0067">ATP-binding</keyword>
<evidence type="ECO:0000313" key="22">
    <source>
        <dbReference type="Proteomes" id="UP000031637"/>
    </source>
</evidence>
<evidence type="ECO:0000256" key="12">
    <source>
        <dbReference type="ARBA" id="ARBA00068150"/>
    </source>
</evidence>
<evidence type="ECO:0000313" key="21">
    <source>
        <dbReference type="EMBL" id="BAO29888.1"/>
    </source>
</evidence>
<dbReference type="SUPFAM" id="SSF47384">
    <property type="entry name" value="Homodimeric domain of signal transducing histidine kinase"/>
    <property type="match status" value="1"/>
</dbReference>
<dbReference type="RefSeq" id="WP_052473530.1">
    <property type="nucleotide sequence ID" value="NZ_AP012547.1"/>
</dbReference>
<dbReference type="SMART" id="SM00387">
    <property type="entry name" value="HATPase_c"/>
    <property type="match status" value="1"/>
</dbReference>
<comment type="catalytic activity">
    <reaction evidence="1">
        <text>ATP + protein L-histidine = ADP + protein N-phospho-L-histidine.</text>
        <dbReference type="EC" id="2.7.13.3"/>
    </reaction>
</comment>
<keyword evidence="7 21" id="KW-0418">Kinase</keyword>
<dbReference type="Pfam" id="PF02518">
    <property type="entry name" value="HATPase_c"/>
    <property type="match status" value="1"/>
</dbReference>
<feature type="modified residue" description="4-aspartylphosphate" evidence="14">
    <location>
        <position position="1256"/>
    </location>
</feature>
<name>W0SIX2_9PROT</name>
<keyword evidence="4 14" id="KW-0597">Phosphoprotein</keyword>
<dbReference type="InterPro" id="IPR036097">
    <property type="entry name" value="HisK_dim/P_sf"/>
</dbReference>
<dbReference type="InterPro" id="IPR001789">
    <property type="entry name" value="Sig_transdc_resp-reg_receiver"/>
</dbReference>
<dbReference type="EC" id="2.7.13.3" evidence="3"/>
<dbReference type="CDD" id="cd00082">
    <property type="entry name" value="HisKA"/>
    <property type="match status" value="1"/>
</dbReference>
<feature type="domain" description="PAS" evidence="18">
    <location>
        <begin position="699"/>
        <end position="765"/>
    </location>
</feature>
<dbReference type="NCBIfam" id="TIGR00229">
    <property type="entry name" value="sensory_box"/>
    <property type="match status" value="3"/>
</dbReference>
<accession>W0SIX2</accession>
<dbReference type="InterPro" id="IPR029016">
    <property type="entry name" value="GAF-like_dom_sf"/>
</dbReference>
<dbReference type="SMART" id="SM00086">
    <property type="entry name" value="PAC"/>
    <property type="match status" value="3"/>
</dbReference>
<evidence type="ECO:0000256" key="10">
    <source>
        <dbReference type="ARBA" id="ARBA00058004"/>
    </source>
</evidence>
<dbReference type="Pfam" id="PF13185">
    <property type="entry name" value="GAF_2"/>
    <property type="match status" value="1"/>
</dbReference>
<dbReference type="Pfam" id="PF00512">
    <property type="entry name" value="HisKA"/>
    <property type="match status" value="1"/>
</dbReference>
<gene>
    <name evidence="21" type="ORF">SUTH_02097</name>
</gene>
<feature type="modified residue" description="4-aspartylphosphate" evidence="14">
    <location>
        <position position="1403"/>
    </location>
</feature>
<dbReference type="GO" id="GO:0005524">
    <property type="term" value="F:ATP binding"/>
    <property type="evidence" value="ECO:0007669"/>
    <property type="project" value="UniProtKB-KW"/>
</dbReference>
<keyword evidence="15" id="KW-0472">Membrane</keyword>
<dbReference type="PRINTS" id="PR00344">
    <property type="entry name" value="BCTRLSENSOR"/>
</dbReference>
<dbReference type="STRING" id="1223802.SUTH_02097"/>
<evidence type="ECO:0000256" key="14">
    <source>
        <dbReference type="PROSITE-ProRule" id="PRU00169"/>
    </source>
</evidence>
<dbReference type="Proteomes" id="UP000031637">
    <property type="component" value="Chromosome"/>
</dbReference>
<dbReference type="GO" id="GO:0016020">
    <property type="term" value="C:membrane"/>
    <property type="evidence" value="ECO:0007669"/>
    <property type="project" value="UniProtKB-SubCell"/>
</dbReference>
<organism evidence="21 22">
    <name type="scientific">Sulfuritalea hydrogenivorans sk43H</name>
    <dbReference type="NCBI Taxonomy" id="1223802"/>
    <lineage>
        <taxon>Bacteria</taxon>
        <taxon>Pseudomonadati</taxon>
        <taxon>Pseudomonadota</taxon>
        <taxon>Betaproteobacteria</taxon>
        <taxon>Nitrosomonadales</taxon>
        <taxon>Sterolibacteriaceae</taxon>
        <taxon>Sulfuritalea</taxon>
    </lineage>
</organism>
<dbReference type="SMART" id="SM00388">
    <property type="entry name" value="HisKA"/>
    <property type="match status" value="1"/>
</dbReference>
<keyword evidence="15" id="KW-0812">Transmembrane</keyword>
<evidence type="ECO:0000259" key="17">
    <source>
        <dbReference type="PROSITE" id="PS50110"/>
    </source>
</evidence>
<dbReference type="PROSITE" id="PS50113">
    <property type="entry name" value="PAC"/>
    <property type="match status" value="2"/>
</dbReference>
<dbReference type="Gene3D" id="1.10.287.130">
    <property type="match status" value="1"/>
</dbReference>
<dbReference type="Gene3D" id="6.10.340.10">
    <property type="match status" value="1"/>
</dbReference>
<dbReference type="KEGG" id="shd:SUTH_02097"/>
<keyword evidence="22" id="KW-1185">Reference proteome</keyword>
<dbReference type="InterPro" id="IPR001610">
    <property type="entry name" value="PAC"/>
</dbReference>
<feature type="domain" description="Response regulatory" evidence="17">
    <location>
        <begin position="1351"/>
        <end position="1470"/>
    </location>
</feature>
<dbReference type="SUPFAM" id="SSF55874">
    <property type="entry name" value="ATPase domain of HSP90 chaperone/DNA topoisomerase II/histidine kinase"/>
    <property type="match status" value="1"/>
</dbReference>
<feature type="domain" description="Response regulatory" evidence="17">
    <location>
        <begin position="1202"/>
        <end position="1323"/>
    </location>
</feature>
<evidence type="ECO:0000256" key="6">
    <source>
        <dbReference type="ARBA" id="ARBA00022741"/>
    </source>
</evidence>
<dbReference type="SMART" id="SM00091">
    <property type="entry name" value="PAS"/>
    <property type="match status" value="3"/>
</dbReference>
<dbReference type="InterPro" id="IPR003594">
    <property type="entry name" value="HATPase_dom"/>
</dbReference>
<dbReference type="Gene3D" id="3.30.565.10">
    <property type="entry name" value="Histidine kinase-like ATPase, C-terminal domain"/>
    <property type="match status" value="1"/>
</dbReference>
<dbReference type="InterPro" id="IPR003661">
    <property type="entry name" value="HisK_dim/P_dom"/>
</dbReference>
<dbReference type="SUPFAM" id="SSF55781">
    <property type="entry name" value="GAF domain-like"/>
    <property type="match status" value="1"/>
</dbReference>
<dbReference type="PROSITE" id="PS50109">
    <property type="entry name" value="HIS_KIN"/>
    <property type="match status" value="1"/>
</dbReference>
<proteinExistence type="predicted"/>
<evidence type="ECO:0000256" key="9">
    <source>
        <dbReference type="ARBA" id="ARBA00023012"/>
    </source>
</evidence>
<evidence type="ECO:0000259" key="19">
    <source>
        <dbReference type="PROSITE" id="PS50113"/>
    </source>
</evidence>
<dbReference type="PANTHER" id="PTHR45339">
    <property type="entry name" value="HYBRID SIGNAL TRANSDUCTION HISTIDINE KINASE J"/>
    <property type="match status" value="1"/>
</dbReference>
<evidence type="ECO:0000256" key="15">
    <source>
        <dbReference type="SAM" id="Phobius"/>
    </source>
</evidence>
<dbReference type="InterPro" id="IPR000014">
    <property type="entry name" value="PAS"/>
</dbReference>
<evidence type="ECO:0000256" key="8">
    <source>
        <dbReference type="ARBA" id="ARBA00022840"/>
    </source>
</evidence>
<comment type="subunit">
    <text evidence="11">At low DSF concentrations, interacts with RpfF.</text>
</comment>
<dbReference type="PROSITE" id="PS50885">
    <property type="entry name" value="HAMP"/>
    <property type="match status" value="1"/>
</dbReference>
<dbReference type="InterPro" id="IPR035965">
    <property type="entry name" value="PAS-like_dom_sf"/>
</dbReference>
<dbReference type="SUPFAM" id="SSF158472">
    <property type="entry name" value="HAMP domain-like"/>
    <property type="match status" value="1"/>
</dbReference>
<feature type="domain" description="PAC" evidence="19">
    <location>
        <begin position="894"/>
        <end position="945"/>
    </location>
</feature>
<comment type="function">
    <text evidence="10">Member of the two-component regulatory system BvgS/BvgA. Phosphorylates BvgA via a four-step phosphorelay in response to environmental signals.</text>
</comment>
<evidence type="ECO:0000256" key="5">
    <source>
        <dbReference type="ARBA" id="ARBA00022679"/>
    </source>
</evidence>
<dbReference type="InterPro" id="IPR011006">
    <property type="entry name" value="CheY-like_superfamily"/>
</dbReference>
<evidence type="ECO:0000256" key="3">
    <source>
        <dbReference type="ARBA" id="ARBA00012438"/>
    </source>
</evidence>
<comment type="subcellular location">
    <subcellularLocation>
        <location evidence="2">Membrane</location>
    </subcellularLocation>
</comment>
<evidence type="ECO:0000259" key="16">
    <source>
        <dbReference type="PROSITE" id="PS50109"/>
    </source>
</evidence>
<evidence type="ECO:0000256" key="7">
    <source>
        <dbReference type="ARBA" id="ARBA00022777"/>
    </source>
</evidence>
<dbReference type="Gene3D" id="3.30.450.20">
    <property type="entry name" value="PAS domain"/>
    <property type="match status" value="4"/>
</dbReference>
<dbReference type="SMART" id="SM00304">
    <property type="entry name" value="HAMP"/>
    <property type="match status" value="1"/>
</dbReference>
<feature type="domain" description="PAC" evidence="19">
    <location>
        <begin position="647"/>
        <end position="698"/>
    </location>
</feature>
<dbReference type="FunFam" id="1.10.287.130:FF:000002">
    <property type="entry name" value="Two-component osmosensing histidine kinase"/>
    <property type="match status" value="1"/>
</dbReference>
<dbReference type="PROSITE" id="PS50112">
    <property type="entry name" value="PAS"/>
    <property type="match status" value="1"/>
</dbReference>
<dbReference type="SUPFAM" id="SSF52172">
    <property type="entry name" value="CheY-like"/>
    <property type="match status" value="2"/>
</dbReference>
<dbReference type="Pfam" id="PF00672">
    <property type="entry name" value="HAMP"/>
    <property type="match status" value="1"/>
</dbReference>
<dbReference type="SUPFAM" id="SSF55785">
    <property type="entry name" value="PYP-like sensor domain (PAS domain)"/>
    <property type="match status" value="3"/>
</dbReference>
<dbReference type="InterPro" id="IPR013767">
    <property type="entry name" value="PAS_fold"/>
</dbReference>
<dbReference type="Gene3D" id="3.30.450.40">
    <property type="match status" value="1"/>
</dbReference>
<dbReference type="Pfam" id="PF00989">
    <property type="entry name" value="PAS"/>
    <property type="match status" value="1"/>
</dbReference>
<feature type="transmembrane region" description="Helical" evidence="15">
    <location>
        <begin position="316"/>
        <end position="337"/>
    </location>
</feature>
<dbReference type="InterPro" id="IPR003018">
    <property type="entry name" value="GAF"/>
</dbReference>
<dbReference type="GO" id="GO:0006355">
    <property type="term" value="P:regulation of DNA-templated transcription"/>
    <property type="evidence" value="ECO:0007669"/>
    <property type="project" value="InterPro"/>
</dbReference>
<sequence length="1580" mass="171859">MHIGLREKALAYLLAGGLVIGGLLLAVISGIQDRIKTDLTHRAAERYVLFHKERTLGAIQGDLALANKMADSDALRAWVRNPQDKAAAPAAMRELSSFIGMFSRHIAFLSSASEMSFYYVDQKAIAALDKTPLKITETLSKDDPDDSWFFGTLSQPGAYVFNVDYNDTLKMTGLWINVVMKDGGKPIGVVGTGIDISQFIASFLKAHDPGVTAMFVNDEGIIQGHTDATLIAHNAVAKDALQARSLVWSHLADEGGQARLRAAMAAVKSGDKASEVMTLDLDGKKQVVSIAYIPPLKWYNLAAFDASASVGTGDSLPIVLLLFASLAAVGVLVLVGGTRLVILPLRRIAEVTQAVARGDYRIRLPVDRQDEIGEVALAFNRMTETLVDTQRLAKSNSSAISTALQRAESFADLAQVFLGELAPLLEIGQGSLYRVSADGGRLRLCGGYARSAGLPEEIVFGEGLVGQCALEEEPIFLEHPAEGYLKVTSVLGAGSPGVIVLLPVINNKILLGVLELALISEYSKDKRELLTSLLPALAMCMDILGRNERTQQLLKATQEQARELTAQQERIHSLAAEQGAIFDNAPMGIMYAADGKVQRANPVMAELLRRPMDAFVGGEATILFPSLDNYREFGALVGPKLASGEGVHQEWEVARGDGTTFWAMVSARGVQIPGASRAAIWIIEDISERKRLEQETRQNEDRLRQILENSPAGVSINNEGGHSIFANRRLVELLAIAPEDLGKRSTKDSWLRPADREAFLAQIHRDGMVTDYRADFVRTDGTPLTVLLSSTFMDFAEGRCLVTWIYDITERQKAEDAVRIASAEQTAVLEAATLGIAFIRDRIIVRGNRRLELLFGYETGELIGQSTRVWYASDADYSAGGGTVYEQLSRGETHQREQELVRKDGSRFWCRLSGSAVDASDLGRGTVWMLEDVTEARAAAEALARAKELAEDAAKTKSDFLANMSHEIRTPMNAIIGMAHLALKTEMTPRQRDYVKKIQGSGQHLLGIINDILDFSKIEAGKLNVEHTDFELDKLLDNVANLVSEKTTAKGLELVFDVEPEVPRNLVGDSLRMGQVLINYANNAVKFTEKGEIDIIFRVKERSATDVLLYCAVKDTGIGLTPDQQGRLFQSFSQADASTTRKYGGTGLGLSISKKLAELMGGTVGVDSVPGEGSTFWFTARLGIGAAKARNLLPEPDLRGRRVLVVDDNDNARLVLNDLLAGMTFKVTDVASGQAAVEQVRELGETPEAVEIVFLDWQMPGMDGIETARRIKSLGLRNEPHLVMVTAHGREEVLKQAQEVGIEDVLIKPVNASLLFDTAMRVLGAKEVGERSAGDAPSLLLEEMAAIKGARILLVEDNDLNQMVAGEILADAGFIVEIADNGQIAVDKVIRNEGAPWDVVLMDMQMPVMDGVTATLEIRKHAEFQELPIVAMTANAMQQDKDKCLEAGMVDFVTKPIQPDELWAALRRWIKPRQPVQPAAAVSPAPTFSGRRKIKADAKPKAAVAVDREKLGEVCTRLVALLADDDSAAGDLFDDHANLLDAAFPDQYRGIDHDIKSFDFEAALEKLAAAMQAAGMEVAP</sequence>
<evidence type="ECO:0000259" key="18">
    <source>
        <dbReference type="PROSITE" id="PS50112"/>
    </source>
</evidence>
<evidence type="ECO:0000256" key="13">
    <source>
        <dbReference type="ARBA" id="ARBA00070152"/>
    </source>
</evidence>
<dbReference type="InterPro" id="IPR036890">
    <property type="entry name" value="HATPase_C_sf"/>
</dbReference>
<evidence type="ECO:0000259" key="20">
    <source>
        <dbReference type="PROSITE" id="PS50885"/>
    </source>
</evidence>
<dbReference type="Pfam" id="PF00072">
    <property type="entry name" value="Response_reg"/>
    <property type="match status" value="2"/>
</dbReference>